<feature type="transmembrane region" description="Helical" evidence="1">
    <location>
        <begin position="591"/>
        <end position="608"/>
    </location>
</feature>
<organism evidence="2 3">
    <name type="scientific">Apostasia shenzhenica</name>
    <dbReference type="NCBI Taxonomy" id="1088818"/>
    <lineage>
        <taxon>Eukaryota</taxon>
        <taxon>Viridiplantae</taxon>
        <taxon>Streptophyta</taxon>
        <taxon>Embryophyta</taxon>
        <taxon>Tracheophyta</taxon>
        <taxon>Spermatophyta</taxon>
        <taxon>Magnoliopsida</taxon>
        <taxon>Liliopsida</taxon>
        <taxon>Asparagales</taxon>
        <taxon>Orchidaceae</taxon>
        <taxon>Apostasioideae</taxon>
        <taxon>Apostasia</taxon>
    </lineage>
</organism>
<evidence type="ECO:0000313" key="3">
    <source>
        <dbReference type="Proteomes" id="UP000236161"/>
    </source>
</evidence>
<feature type="transmembrane region" description="Helical" evidence="1">
    <location>
        <begin position="250"/>
        <end position="269"/>
    </location>
</feature>
<dbReference type="InterPro" id="IPR021369">
    <property type="entry name" value="DUF2985"/>
</dbReference>
<dbReference type="Pfam" id="PF04749">
    <property type="entry name" value="PLAC8"/>
    <property type="match status" value="1"/>
</dbReference>
<dbReference type="InterPro" id="IPR006461">
    <property type="entry name" value="PLAC_motif_containing"/>
</dbReference>
<feature type="transmembrane region" description="Helical" evidence="1">
    <location>
        <begin position="217"/>
        <end position="238"/>
    </location>
</feature>
<dbReference type="Pfam" id="PF11204">
    <property type="entry name" value="DUF2985"/>
    <property type="match status" value="1"/>
</dbReference>
<feature type="transmembrane region" description="Helical" evidence="1">
    <location>
        <begin position="374"/>
        <end position="397"/>
    </location>
</feature>
<accession>A0A2I0A8K2</accession>
<dbReference type="GO" id="GO:0051762">
    <property type="term" value="P:sesquiterpene biosynthetic process"/>
    <property type="evidence" value="ECO:0007669"/>
    <property type="project" value="TreeGrafter"/>
</dbReference>
<dbReference type="PANTHER" id="PTHR31045">
    <property type="entry name" value="PLAC8 FAMILY PROTEIN-RELATED"/>
    <property type="match status" value="1"/>
</dbReference>
<keyword evidence="3" id="KW-1185">Reference proteome</keyword>
<dbReference type="EMBL" id="KZ452012">
    <property type="protein sequence ID" value="PKA51871.1"/>
    <property type="molecule type" value="Genomic_DNA"/>
</dbReference>
<dbReference type="GO" id="GO:0009975">
    <property type="term" value="F:cyclase activity"/>
    <property type="evidence" value="ECO:0007669"/>
    <property type="project" value="TreeGrafter"/>
</dbReference>
<proteinExistence type="predicted"/>
<keyword evidence="1" id="KW-0812">Transmembrane</keyword>
<protein>
    <submittedName>
        <fullName evidence="2">Protein plant cadmium resistance 10</fullName>
    </submittedName>
</protein>
<keyword evidence="1" id="KW-1133">Transmembrane helix</keyword>
<dbReference type="STRING" id="1088818.A0A2I0A8K2"/>
<name>A0A2I0A8K2_9ASPA</name>
<gene>
    <name evidence="2" type="primary">PCR10</name>
    <name evidence="2" type="ORF">AXF42_Ash008100</name>
</gene>
<dbReference type="AlphaFoldDB" id="A0A2I0A8K2"/>
<feature type="transmembrane region" description="Helical" evidence="1">
    <location>
        <begin position="121"/>
        <end position="143"/>
    </location>
</feature>
<reference evidence="2 3" key="1">
    <citation type="journal article" date="2017" name="Nature">
        <title>The Apostasia genome and the evolution of orchids.</title>
        <authorList>
            <person name="Zhang G.Q."/>
            <person name="Liu K.W."/>
            <person name="Li Z."/>
            <person name="Lohaus R."/>
            <person name="Hsiao Y.Y."/>
            <person name="Niu S.C."/>
            <person name="Wang J.Y."/>
            <person name="Lin Y.C."/>
            <person name="Xu Q."/>
            <person name="Chen L.J."/>
            <person name="Yoshida K."/>
            <person name="Fujiwara S."/>
            <person name="Wang Z.W."/>
            <person name="Zhang Y.Q."/>
            <person name="Mitsuda N."/>
            <person name="Wang M."/>
            <person name="Liu G.H."/>
            <person name="Pecoraro L."/>
            <person name="Huang H.X."/>
            <person name="Xiao X.J."/>
            <person name="Lin M."/>
            <person name="Wu X.Y."/>
            <person name="Wu W.L."/>
            <person name="Chen Y.Y."/>
            <person name="Chang S.B."/>
            <person name="Sakamoto S."/>
            <person name="Ohme-Takagi M."/>
            <person name="Yagi M."/>
            <person name="Zeng S.J."/>
            <person name="Shen C.Y."/>
            <person name="Yeh C.M."/>
            <person name="Luo Y.B."/>
            <person name="Tsai W.C."/>
            <person name="Van de Peer Y."/>
            <person name="Liu Z.J."/>
        </authorList>
    </citation>
    <scope>NUCLEOTIDE SEQUENCE [LARGE SCALE GENOMIC DNA]</scope>
    <source>
        <strain evidence="3">cv. Shenzhen</strain>
        <tissue evidence="2">Stem</tissue>
    </source>
</reference>
<dbReference type="PANTHER" id="PTHR31045:SF23">
    <property type="entry name" value="OS01G0825900 PROTEIN"/>
    <property type="match status" value="1"/>
</dbReference>
<keyword evidence="1" id="KW-0472">Membrane</keyword>
<evidence type="ECO:0000256" key="1">
    <source>
        <dbReference type="SAM" id="Phobius"/>
    </source>
</evidence>
<evidence type="ECO:0000313" key="2">
    <source>
        <dbReference type="EMBL" id="PKA51871.1"/>
    </source>
</evidence>
<feature type="transmembrane region" description="Helical" evidence="1">
    <location>
        <begin position="347"/>
        <end position="368"/>
    </location>
</feature>
<dbReference type="Proteomes" id="UP000236161">
    <property type="component" value="Unassembled WGS sequence"/>
</dbReference>
<dbReference type="NCBIfam" id="TIGR01571">
    <property type="entry name" value="A_thal_Cys_rich"/>
    <property type="match status" value="1"/>
</dbReference>
<sequence>MGSDGGGESTEEPSSPAAPVIPKLKEFRIQIPSLQERMLNLEQIQEGRRRRAFSDFLHIRFSSPVAIFRRAVRRREEISLAVPSPAGVRRRFHLHFLRKINFSSILTISKEWLSHPMNSALLLWLLAVAASGIMLGLLMLGILDGAFHSKSLRNSWIEINNQILNALFTLMSIYQHPNLFHHLFMLFRWRSEDIIELRKIYCKNGDHRPNEWAHMMVVVFLLHMTCLAQYALCGVYWGFTSSKRPELLEYLFIALGIATPVTAGVYAIYSPLGREFESNSAGELQSSAAARKAGLKLGNQRIIVEEPKWVGGLFDCFSDVPVAYLSCCCSCCVFGWNMERLGFGNMYVHLVTFLLLCLAPFWIFNISAMKIHDYVIGDLLGISGIVLCVFGLIYGGYWRIQMRKRFRLPENRLCFGSASLTDYCQWFFCWSCALAQEVRTGNFYDVEDDSFYRRRGEGDEVRQPLLSSESSSEVRISFTQQVESSDAGGVEEQSFIVNVGEPMAPPVPPLMVQEDEVKEEVDLPLAKEEDERGKEAVLPLVKVEDDGREKAVLPLLKVEDDGGEEAVLPLVKVDGDVVNGEQGSVVKMTEFGLLFFVVLVYTMGSFIFH</sequence>
<dbReference type="OrthoDB" id="6407410at2759"/>